<dbReference type="FunCoup" id="Q9GRV4">
    <property type="interactions" value="1568"/>
</dbReference>
<dbReference type="WormBase" id="Y71A12B.6">
    <property type="protein sequence ID" value="CE26239"/>
    <property type="gene ID" value="WBGene00013503"/>
    <property type="gene designation" value="clec-112"/>
</dbReference>
<dbReference type="RefSeq" id="NP_493431.1">
    <property type="nucleotide sequence ID" value="NM_061030.1"/>
</dbReference>
<dbReference type="Proteomes" id="UP000001940">
    <property type="component" value="Chromosome I"/>
</dbReference>
<feature type="chain" id="PRO_5004326543" evidence="1">
    <location>
        <begin position="20"/>
        <end position="316"/>
    </location>
</feature>
<dbReference type="CTD" id="190576"/>
<feature type="signal peptide" evidence="1">
    <location>
        <begin position="1"/>
        <end position="19"/>
    </location>
</feature>
<protein>
    <submittedName>
        <fullName evidence="3">PAN-3 domain-containing protein</fullName>
    </submittedName>
</protein>
<dbReference type="OMA" id="GQWCIGV"/>
<dbReference type="SMR" id="Q9GRV4"/>
<dbReference type="PANTHER" id="PTHR47629">
    <property type="entry name" value="C-TYPE LECTIN-RELATED"/>
    <property type="match status" value="1"/>
</dbReference>
<dbReference type="UCSC" id="Y71A12B.6">
    <property type="organism name" value="c. elegans"/>
</dbReference>
<dbReference type="Pfam" id="PF08277">
    <property type="entry name" value="PAN_3"/>
    <property type="match status" value="1"/>
</dbReference>
<dbReference type="AlphaFoldDB" id="Q9GRV4"/>
<organism evidence="3 4">
    <name type="scientific">Caenorhabditis elegans</name>
    <dbReference type="NCBI Taxonomy" id="6239"/>
    <lineage>
        <taxon>Eukaryota</taxon>
        <taxon>Metazoa</taxon>
        <taxon>Ecdysozoa</taxon>
        <taxon>Nematoda</taxon>
        <taxon>Chromadorea</taxon>
        <taxon>Rhabditida</taxon>
        <taxon>Rhabditina</taxon>
        <taxon>Rhabditomorpha</taxon>
        <taxon>Rhabditoidea</taxon>
        <taxon>Rhabditidae</taxon>
        <taxon>Peloderinae</taxon>
        <taxon>Caenorhabditis</taxon>
    </lineage>
</organism>
<dbReference type="PhylomeDB" id="Q9GRV4"/>
<dbReference type="KEGG" id="cel:CELE_Y71A12B.6"/>
<keyword evidence="4" id="KW-1185">Reference proteome</keyword>
<keyword evidence="1" id="KW-0732">Signal</keyword>
<dbReference type="EMBL" id="BX284601">
    <property type="protein sequence ID" value="CAC14421.1"/>
    <property type="molecule type" value="Genomic_DNA"/>
</dbReference>
<evidence type="ECO:0000313" key="4">
    <source>
        <dbReference type="Proteomes" id="UP000001940"/>
    </source>
</evidence>
<evidence type="ECO:0000313" key="3">
    <source>
        <dbReference type="EMBL" id="CAC14421.1"/>
    </source>
</evidence>
<dbReference type="Bgee" id="WBGene00013503">
    <property type="expression patterns" value="Expressed in multicellular organism and 1 other cell type or tissue"/>
</dbReference>
<evidence type="ECO:0000256" key="1">
    <source>
        <dbReference type="SAM" id="SignalP"/>
    </source>
</evidence>
<reference evidence="3 4" key="1">
    <citation type="journal article" date="1998" name="Science">
        <title>Genome sequence of the nematode C. elegans: a platform for investigating biology.</title>
        <authorList>
            <consortium name="The C. elegans sequencing consortium"/>
            <person name="Sulson J.E."/>
            <person name="Waterston R."/>
        </authorList>
    </citation>
    <scope>NUCLEOTIDE SEQUENCE [LARGE SCALE GENOMIC DNA]</scope>
    <source>
        <strain evidence="3 4">Bristol N2</strain>
    </source>
</reference>
<dbReference type="MINT" id="Q9GRV4"/>
<proteinExistence type="predicted"/>
<dbReference type="eggNOG" id="KOG4297">
    <property type="taxonomic scope" value="Eukaryota"/>
</dbReference>
<dbReference type="InterPro" id="IPR016187">
    <property type="entry name" value="CTDL_fold"/>
</dbReference>
<dbReference type="AGR" id="WB:WBGene00013503"/>
<dbReference type="InterPro" id="IPR006583">
    <property type="entry name" value="PAN-3_domain"/>
</dbReference>
<feature type="domain" description="PAN-3" evidence="2">
    <location>
        <begin position="2"/>
        <end position="131"/>
    </location>
</feature>
<evidence type="ECO:0000313" key="5">
    <source>
        <dbReference type="WormBase" id="Y71A12B.6"/>
    </source>
</evidence>
<dbReference type="IntAct" id="Q9GRV4">
    <property type="interactions" value="1"/>
</dbReference>
<dbReference type="OrthoDB" id="5794503at2759"/>
<name>Q9GRV4_CAEEL</name>
<dbReference type="PANTHER" id="PTHR47629:SF11">
    <property type="entry name" value="PAN-3 DOMAIN-CONTAINING PROTEIN"/>
    <property type="match status" value="1"/>
</dbReference>
<accession>Q9GRV4</accession>
<dbReference type="SMART" id="SM00605">
    <property type="entry name" value="CW"/>
    <property type="match status" value="1"/>
</dbReference>
<dbReference type="GeneID" id="190576"/>
<dbReference type="PaxDb" id="6239-Y71A12B.6"/>
<sequence>MLKFYLIMLILIFLETSIPYKMVLIYGTPEDVTMNPSPLTMDFDACVEYCYGLSACMMVSHAIGTQNCIAYEIGQVSTVRETDSGGSNKVAIKMNGTETAQCPLTAEENSMKFGAETANYTYREFDITVSNSLWTFTPVPACPKNFTMVTRPKGQWCIGVVPAKACITQKQGSSMCTKSYGNSILSGVENFEEYGLIQDLAQPHLTDLPSGAAGRSTVGFWINGDRKPICTGVNKTASCNGTNEFTFSDPTLSLNPTGYIWGVDQPSGTLAKDSLCVHYGFNSTTKQSIGVDDYSCTVSSTNGTCFIGYICGFRPS</sequence>
<gene>
    <name evidence="3 5" type="primary">clec-112</name>
    <name evidence="3" type="ORF">CELE_Y71A12B.6</name>
    <name evidence="5" type="ORF">Y71A12B.6</name>
</gene>
<dbReference type="InParanoid" id="Q9GRV4"/>
<dbReference type="HOGENOM" id="CLU_045736_2_0_1"/>
<evidence type="ECO:0000259" key="2">
    <source>
        <dbReference type="SMART" id="SM00605"/>
    </source>
</evidence>
<dbReference type="SUPFAM" id="SSF56436">
    <property type="entry name" value="C-type lectin-like"/>
    <property type="match status" value="1"/>
</dbReference>